<dbReference type="Proteomes" id="UP000275727">
    <property type="component" value="Chromosome"/>
</dbReference>
<dbReference type="PANTHER" id="PTHR11699">
    <property type="entry name" value="ALDEHYDE DEHYDROGENASE-RELATED"/>
    <property type="match status" value="1"/>
</dbReference>
<keyword evidence="2 4" id="KW-0560">Oxidoreductase</keyword>
<evidence type="ECO:0000313" key="6">
    <source>
        <dbReference type="EMBL" id="BBE35279.1"/>
    </source>
</evidence>
<keyword evidence="9" id="KW-1185">Reference proteome</keyword>
<feature type="domain" description="Aldehyde dehydrogenase" evidence="5">
    <location>
        <begin position="20"/>
        <end position="482"/>
    </location>
</feature>
<dbReference type="FunFam" id="3.40.605.10:FF:000007">
    <property type="entry name" value="NAD/NADP-dependent betaine aldehyde dehydrogenase"/>
    <property type="match status" value="1"/>
</dbReference>
<reference evidence="7 9" key="2">
    <citation type="submission" date="2018-10" db="EMBL/GenBank/DDBJ databases">
        <title>Genomic Encyclopedia of Type Strains, Phase IV (KMG-IV): sequencing the most valuable type-strain genomes for metagenomic binning, comparative biology and taxonomic classification.</title>
        <authorList>
            <person name="Goeker M."/>
        </authorList>
    </citation>
    <scope>NUCLEOTIDE SEQUENCE [LARGE SCALE GENOMIC DNA]</scope>
    <source>
        <strain evidence="7 9">DSM 19791</strain>
    </source>
</reference>
<evidence type="ECO:0000256" key="2">
    <source>
        <dbReference type="ARBA" id="ARBA00023002"/>
    </source>
</evidence>
<name>A0AAD1G225_SPHMI</name>
<sequence>MNSTQLTEAHPLINGKAVQSTGSEKIEVVNPSDGSTLFELPSGTPADVDHAVSSARVAFDRGHWSAGPPSFRRQCLQRFAELIECESADLDALDACEMGKPISTAAFNAAGAGALMRFNAELIDKITGDVYNSDPDTFILQRLVPRGVVAAVVPWNFPTFNAVLKIAPALAGGNCVVLKPSELASRSAIRLGQLALQSGIPEGVLNVVPGAGETVGSALGLHSDVDMIAFTGSSDVGKLMLEYSGRSNMKVVQAECGGKSPHIVFDDGLDLDEVSAAIAGHLLTNQGQICSVGSRLLVQRTIERTLVDKIAARMGDVVVGDALVPQTTFGPVASAKQLERVMRFIATAREDGAELVIGGVRINEESGGFFVAPTLFRNVPPVARIAQQEIFGPVLSVIPFDTVDEAISIANGTVFGLAAYVWTTKLSTGMRLANAVRSMVLVNAAAPHTEGAGHAVSYEPSGQSGLGVEGGLTGMTSYMRRQLVWFNHS</sequence>
<dbReference type="Pfam" id="PF00171">
    <property type="entry name" value="Aldedh"/>
    <property type="match status" value="1"/>
</dbReference>
<dbReference type="GO" id="GO:0016620">
    <property type="term" value="F:oxidoreductase activity, acting on the aldehyde or oxo group of donors, NAD or NADP as acceptor"/>
    <property type="evidence" value="ECO:0007669"/>
    <property type="project" value="InterPro"/>
</dbReference>
<dbReference type="EMBL" id="RBWX01000001">
    <property type="protein sequence ID" value="RKS94301.1"/>
    <property type="molecule type" value="Genomic_DNA"/>
</dbReference>
<evidence type="ECO:0000256" key="3">
    <source>
        <dbReference type="PROSITE-ProRule" id="PRU10007"/>
    </source>
</evidence>
<evidence type="ECO:0000313" key="7">
    <source>
        <dbReference type="EMBL" id="RKS94301.1"/>
    </source>
</evidence>
<dbReference type="PROSITE" id="PS00687">
    <property type="entry name" value="ALDEHYDE_DEHYDR_GLU"/>
    <property type="match status" value="1"/>
</dbReference>
<evidence type="ECO:0000313" key="9">
    <source>
        <dbReference type="Proteomes" id="UP000276029"/>
    </source>
</evidence>
<accession>A0AAD1G225</accession>
<feature type="active site" evidence="3">
    <location>
        <position position="255"/>
    </location>
</feature>
<dbReference type="SUPFAM" id="SSF53720">
    <property type="entry name" value="ALDH-like"/>
    <property type="match status" value="1"/>
</dbReference>
<evidence type="ECO:0000313" key="8">
    <source>
        <dbReference type="Proteomes" id="UP000275727"/>
    </source>
</evidence>
<dbReference type="RefSeq" id="WP_160119232.1">
    <property type="nucleotide sequence ID" value="NZ_AP018711.1"/>
</dbReference>
<dbReference type="InterPro" id="IPR029510">
    <property type="entry name" value="Ald_DH_CS_GLU"/>
</dbReference>
<dbReference type="Proteomes" id="UP000276029">
    <property type="component" value="Unassembled WGS sequence"/>
</dbReference>
<reference evidence="6 8" key="1">
    <citation type="submission" date="2018-06" db="EMBL/GenBank/DDBJ databases">
        <title>Complete Genome Sequence of the Microcystin-Degrading Bacterium Sphingosinicella microcystinivorans Strain B-9.</title>
        <authorList>
            <person name="Jin H."/>
            <person name="Nishizawa T."/>
            <person name="Guo Y."/>
            <person name="Nishizawa A."/>
            <person name="Park H."/>
            <person name="Kato H."/>
            <person name="Tsuji K."/>
            <person name="Harada K."/>
        </authorList>
    </citation>
    <scope>NUCLEOTIDE SEQUENCE [LARGE SCALE GENOMIC DNA]</scope>
    <source>
        <strain evidence="6 8">B9</strain>
    </source>
</reference>
<dbReference type="AlphaFoldDB" id="A0AAD1G225"/>
<dbReference type="InterPro" id="IPR015590">
    <property type="entry name" value="Aldehyde_DH_dom"/>
</dbReference>
<dbReference type="InterPro" id="IPR016163">
    <property type="entry name" value="Ald_DH_C"/>
</dbReference>
<dbReference type="Gene3D" id="3.40.309.10">
    <property type="entry name" value="Aldehyde Dehydrogenase, Chain A, domain 2"/>
    <property type="match status" value="1"/>
</dbReference>
<dbReference type="InterPro" id="IPR016161">
    <property type="entry name" value="Ald_DH/histidinol_DH"/>
</dbReference>
<dbReference type="Gene3D" id="3.40.605.10">
    <property type="entry name" value="Aldehyde Dehydrogenase, Chain A, domain 1"/>
    <property type="match status" value="1"/>
</dbReference>
<comment type="similarity">
    <text evidence="1 4">Belongs to the aldehyde dehydrogenase family.</text>
</comment>
<organism evidence="6 8">
    <name type="scientific">Sphingosinicella microcystinivorans</name>
    <dbReference type="NCBI Taxonomy" id="335406"/>
    <lineage>
        <taxon>Bacteria</taxon>
        <taxon>Pseudomonadati</taxon>
        <taxon>Pseudomonadota</taxon>
        <taxon>Alphaproteobacteria</taxon>
        <taxon>Sphingomonadales</taxon>
        <taxon>Sphingosinicellaceae</taxon>
        <taxon>Sphingosinicella</taxon>
    </lineage>
</organism>
<dbReference type="EMBL" id="AP018711">
    <property type="protein sequence ID" value="BBE35279.1"/>
    <property type="molecule type" value="Genomic_DNA"/>
</dbReference>
<protein>
    <submittedName>
        <fullName evidence="6">Gamma-glutamyl-gamma-aminobutyraldehyde dehydrogenase</fullName>
    </submittedName>
</protein>
<evidence type="ECO:0000259" key="5">
    <source>
        <dbReference type="Pfam" id="PF00171"/>
    </source>
</evidence>
<dbReference type="KEGG" id="smic:SmB9_29370"/>
<dbReference type="InterPro" id="IPR016162">
    <property type="entry name" value="Ald_DH_N"/>
</dbReference>
<gene>
    <name evidence="7" type="ORF">DFR51_0007</name>
    <name evidence="6" type="ORF">SmB9_29370</name>
</gene>
<evidence type="ECO:0000256" key="1">
    <source>
        <dbReference type="ARBA" id="ARBA00009986"/>
    </source>
</evidence>
<evidence type="ECO:0000256" key="4">
    <source>
        <dbReference type="RuleBase" id="RU003345"/>
    </source>
</evidence>
<proteinExistence type="inferred from homology"/>